<dbReference type="EMBL" id="HBED01048125">
    <property type="protein sequence ID" value="CAD8325813.1"/>
    <property type="molecule type" value="Transcribed_RNA"/>
</dbReference>
<dbReference type="Pfam" id="PF12796">
    <property type="entry name" value="Ank_2"/>
    <property type="match status" value="1"/>
</dbReference>
<evidence type="ECO:0000313" key="4">
    <source>
        <dbReference type="EMBL" id="CAD8325813.1"/>
    </source>
</evidence>
<dbReference type="InterPro" id="IPR036770">
    <property type="entry name" value="Ankyrin_rpt-contain_sf"/>
</dbReference>
<dbReference type="GO" id="GO:0051015">
    <property type="term" value="F:actin filament binding"/>
    <property type="evidence" value="ECO:0007669"/>
    <property type="project" value="TreeGrafter"/>
</dbReference>
<dbReference type="PANTHER" id="PTHR24153:SF8">
    <property type="entry name" value="FORKED, ISOFORM F"/>
    <property type="match status" value="1"/>
</dbReference>
<evidence type="ECO:0000313" key="3">
    <source>
        <dbReference type="EMBL" id="CAD8325812.1"/>
    </source>
</evidence>
<dbReference type="Gene3D" id="1.25.40.20">
    <property type="entry name" value="Ankyrin repeat-containing domain"/>
    <property type="match status" value="1"/>
</dbReference>
<dbReference type="GO" id="GO:0051017">
    <property type="term" value="P:actin filament bundle assembly"/>
    <property type="evidence" value="ECO:0007669"/>
    <property type="project" value="TreeGrafter"/>
</dbReference>
<evidence type="ECO:0000256" key="2">
    <source>
        <dbReference type="ARBA" id="ARBA00023043"/>
    </source>
</evidence>
<reference evidence="5" key="1">
    <citation type="submission" date="2021-01" db="EMBL/GenBank/DDBJ databases">
        <authorList>
            <person name="Corre E."/>
            <person name="Pelletier E."/>
            <person name="Niang G."/>
            <person name="Scheremetjew M."/>
            <person name="Finn R."/>
            <person name="Kale V."/>
            <person name="Holt S."/>
            <person name="Cochrane G."/>
            <person name="Meng A."/>
            <person name="Brown T."/>
            <person name="Cohen L."/>
        </authorList>
    </citation>
    <scope>NUCLEOTIDE SEQUENCE</scope>
    <source>
        <strain evidence="5">CCMP147</strain>
    </source>
</reference>
<dbReference type="SMART" id="SM00248">
    <property type="entry name" value="ANK"/>
    <property type="match status" value="4"/>
</dbReference>
<dbReference type="EMBL" id="HBED01048124">
    <property type="protein sequence ID" value="CAD8325812.1"/>
    <property type="molecule type" value="Transcribed_RNA"/>
</dbReference>
<dbReference type="AlphaFoldDB" id="A0A6U2IU20"/>
<sequence length="269" mass="29054">MTLQIRNFFQSRTDGMGSHGREPGTSLMDLVSSEDWKLAHMECDMNPREASRWVHRQGFFDGIHDSNVLPLHQACALRPNTEIIEVLIYAYPEGVKSTESTFHRLPIHVACQTGASVDVMKVLLDKYGDGSRAKDSLGRLPIHYACSHGAPLEIIETLLESFPAAAACPDKNGWLPLHVACRTGASSPDVIRALIDAFPSSVLARTKKGSTPLICARKSGEKGLKAVEVLEEALQTNEKHGEVHDLLTGAASNATGVGTSPNARHALGA</sequence>
<evidence type="ECO:0000256" key="1">
    <source>
        <dbReference type="ARBA" id="ARBA00022737"/>
    </source>
</evidence>
<gene>
    <name evidence="3" type="ORF">TDUB1175_LOCUS24232</name>
    <name evidence="4" type="ORF">TDUB1175_LOCUS24233</name>
    <name evidence="5" type="ORF">TDUB1175_LOCUS24234</name>
    <name evidence="6" type="ORF">TDUB1175_LOCUS24235</name>
</gene>
<organism evidence="5">
    <name type="scientific">Pseudictyota dubia</name>
    <dbReference type="NCBI Taxonomy" id="2749911"/>
    <lineage>
        <taxon>Eukaryota</taxon>
        <taxon>Sar</taxon>
        <taxon>Stramenopiles</taxon>
        <taxon>Ochrophyta</taxon>
        <taxon>Bacillariophyta</taxon>
        <taxon>Mediophyceae</taxon>
        <taxon>Biddulphiophycidae</taxon>
        <taxon>Eupodiscales</taxon>
        <taxon>Odontellaceae</taxon>
        <taxon>Pseudictyota</taxon>
    </lineage>
</organism>
<evidence type="ECO:0000313" key="5">
    <source>
        <dbReference type="EMBL" id="CAD8325814.1"/>
    </source>
</evidence>
<dbReference type="InterPro" id="IPR052420">
    <property type="entry name" value="Espin/Espin-like"/>
</dbReference>
<dbReference type="EMBL" id="HBED01048127">
    <property type="protein sequence ID" value="CAD8325815.1"/>
    <property type="molecule type" value="Transcribed_RNA"/>
</dbReference>
<keyword evidence="1" id="KW-0677">Repeat</keyword>
<proteinExistence type="predicted"/>
<keyword evidence="2" id="KW-0040">ANK repeat</keyword>
<dbReference type="PANTHER" id="PTHR24153">
    <property type="entry name" value="ESPIN"/>
    <property type="match status" value="1"/>
</dbReference>
<evidence type="ECO:0000313" key="6">
    <source>
        <dbReference type="EMBL" id="CAD8325815.1"/>
    </source>
</evidence>
<dbReference type="GO" id="GO:0005737">
    <property type="term" value="C:cytoplasm"/>
    <property type="evidence" value="ECO:0007669"/>
    <property type="project" value="TreeGrafter"/>
</dbReference>
<name>A0A6U2IU20_9STRA</name>
<dbReference type="InterPro" id="IPR002110">
    <property type="entry name" value="Ankyrin_rpt"/>
</dbReference>
<dbReference type="EMBL" id="HBED01048126">
    <property type="protein sequence ID" value="CAD8325814.1"/>
    <property type="molecule type" value="Transcribed_RNA"/>
</dbReference>
<dbReference type="Pfam" id="PF00023">
    <property type="entry name" value="Ank"/>
    <property type="match status" value="1"/>
</dbReference>
<protein>
    <submittedName>
        <fullName evidence="5">Uncharacterized protein</fullName>
    </submittedName>
</protein>
<accession>A0A6U2IU20</accession>
<dbReference type="SUPFAM" id="SSF48403">
    <property type="entry name" value="Ankyrin repeat"/>
    <property type="match status" value="1"/>
</dbReference>